<evidence type="ECO:0000313" key="4">
    <source>
        <dbReference type="EMBL" id="GGN33533.1"/>
    </source>
</evidence>
<reference evidence="4" key="2">
    <citation type="submission" date="2020-09" db="EMBL/GenBank/DDBJ databases">
        <authorList>
            <person name="Sun Q."/>
            <person name="Zhou Y."/>
        </authorList>
    </citation>
    <scope>NUCLEOTIDE SEQUENCE</scope>
    <source>
        <strain evidence="4">CGMCC 4.7110</strain>
    </source>
</reference>
<comment type="caution">
    <text evidence="4">The sequence shown here is derived from an EMBL/GenBank/DDBJ whole genome shotgun (WGS) entry which is preliminary data.</text>
</comment>
<evidence type="ECO:0000256" key="1">
    <source>
        <dbReference type="ARBA" id="ARBA00022450"/>
    </source>
</evidence>
<keyword evidence="1" id="KW-0596">Phosphopantetheine</keyword>
<name>A0A917XJZ7_9ACTN</name>
<dbReference type="InterPro" id="IPR006162">
    <property type="entry name" value="Ppantetheine_attach_site"/>
</dbReference>
<reference evidence="4" key="1">
    <citation type="journal article" date="2014" name="Int. J. Syst. Evol. Microbiol.">
        <title>Complete genome sequence of Corynebacterium casei LMG S-19264T (=DSM 44701T), isolated from a smear-ripened cheese.</title>
        <authorList>
            <consortium name="US DOE Joint Genome Institute (JGI-PGF)"/>
            <person name="Walter F."/>
            <person name="Albersmeier A."/>
            <person name="Kalinowski J."/>
            <person name="Ruckert C."/>
        </authorList>
    </citation>
    <scope>NUCLEOTIDE SEQUENCE</scope>
    <source>
        <strain evidence="4">CGMCC 4.7110</strain>
    </source>
</reference>
<protein>
    <submittedName>
        <fullName evidence="4">Actinorhodin polyketide synthase acyl carrier protein</fullName>
    </submittedName>
</protein>
<accession>A0A917XJZ7</accession>
<keyword evidence="2" id="KW-0597">Phosphoprotein</keyword>
<proteinExistence type="predicted"/>
<dbReference type="InterPro" id="IPR020806">
    <property type="entry name" value="PKS_PP-bd"/>
</dbReference>
<dbReference type="AlphaFoldDB" id="A0A917XJZ7"/>
<dbReference type="RefSeq" id="WP_189267210.1">
    <property type="nucleotide sequence ID" value="NZ_BMML01000021.1"/>
</dbReference>
<dbReference type="InterPro" id="IPR009081">
    <property type="entry name" value="PP-bd_ACP"/>
</dbReference>
<sequence>MAEMTLHQLTRLLRECAGEEEGVDLEGDVLDTPFTDLGYDSLAVLQAAGLIEREFGISLPDETIAEATTPRLLLAFVNESPSAAA</sequence>
<organism evidence="4 5">
    <name type="scientific">Streptomyces fuscichromogenes</name>
    <dbReference type="NCBI Taxonomy" id="1324013"/>
    <lineage>
        <taxon>Bacteria</taxon>
        <taxon>Bacillati</taxon>
        <taxon>Actinomycetota</taxon>
        <taxon>Actinomycetes</taxon>
        <taxon>Kitasatosporales</taxon>
        <taxon>Streptomycetaceae</taxon>
        <taxon>Streptomyces</taxon>
    </lineage>
</organism>
<dbReference type="InterPro" id="IPR036736">
    <property type="entry name" value="ACP-like_sf"/>
</dbReference>
<evidence type="ECO:0000313" key="5">
    <source>
        <dbReference type="Proteomes" id="UP000653411"/>
    </source>
</evidence>
<evidence type="ECO:0000256" key="2">
    <source>
        <dbReference type="ARBA" id="ARBA00022553"/>
    </source>
</evidence>
<evidence type="ECO:0000259" key="3">
    <source>
        <dbReference type="PROSITE" id="PS50075"/>
    </source>
</evidence>
<dbReference type="SUPFAM" id="SSF47336">
    <property type="entry name" value="ACP-like"/>
    <property type="match status" value="1"/>
</dbReference>
<keyword evidence="5" id="KW-1185">Reference proteome</keyword>
<feature type="domain" description="Carrier" evidence="3">
    <location>
        <begin position="3"/>
        <end position="81"/>
    </location>
</feature>
<dbReference type="Proteomes" id="UP000653411">
    <property type="component" value="Unassembled WGS sequence"/>
</dbReference>
<dbReference type="SMART" id="SM00823">
    <property type="entry name" value="PKS_PP"/>
    <property type="match status" value="1"/>
</dbReference>
<dbReference type="Pfam" id="PF00550">
    <property type="entry name" value="PP-binding"/>
    <property type="match status" value="1"/>
</dbReference>
<dbReference type="PROSITE" id="PS00012">
    <property type="entry name" value="PHOSPHOPANTETHEINE"/>
    <property type="match status" value="1"/>
</dbReference>
<dbReference type="Gene3D" id="1.10.1200.10">
    <property type="entry name" value="ACP-like"/>
    <property type="match status" value="1"/>
</dbReference>
<dbReference type="PROSITE" id="PS50075">
    <property type="entry name" value="CARRIER"/>
    <property type="match status" value="1"/>
</dbReference>
<dbReference type="GO" id="GO:0017000">
    <property type="term" value="P:antibiotic biosynthetic process"/>
    <property type="evidence" value="ECO:0007669"/>
    <property type="project" value="UniProtKB-ARBA"/>
</dbReference>
<gene>
    <name evidence="4" type="ORF">GCM10011578_073450</name>
</gene>
<dbReference type="GO" id="GO:0031177">
    <property type="term" value="F:phosphopantetheine binding"/>
    <property type="evidence" value="ECO:0007669"/>
    <property type="project" value="InterPro"/>
</dbReference>
<dbReference type="EMBL" id="BMML01000021">
    <property type="protein sequence ID" value="GGN33533.1"/>
    <property type="molecule type" value="Genomic_DNA"/>
</dbReference>